<evidence type="ECO:0000313" key="2">
    <source>
        <dbReference type="Proteomes" id="UP001153269"/>
    </source>
</evidence>
<organism evidence="1 2">
    <name type="scientific">Pleuronectes platessa</name>
    <name type="common">European plaice</name>
    <dbReference type="NCBI Taxonomy" id="8262"/>
    <lineage>
        <taxon>Eukaryota</taxon>
        <taxon>Metazoa</taxon>
        <taxon>Chordata</taxon>
        <taxon>Craniata</taxon>
        <taxon>Vertebrata</taxon>
        <taxon>Euteleostomi</taxon>
        <taxon>Actinopterygii</taxon>
        <taxon>Neopterygii</taxon>
        <taxon>Teleostei</taxon>
        <taxon>Neoteleostei</taxon>
        <taxon>Acanthomorphata</taxon>
        <taxon>Carangaria</taxon>
        <taxon>Pleuronectiformes</taxon>
        <taxon>Pleuronectoidei</taxon>
        <taxon>Pleuronectidae</taxon>
        <taxon>Pleuronectes</taxon>
    </lineage>
</organism>
<reference evidence="1" key="1">
    <citation type="submission" date="2020-03" db="EMBL/GenBank/DDBJ databases">
        <authorList>
            <person name="Weist P."/>
        </authorList>
    </citation>
    <scope>NUCLEOTIDE SEQUENCE</scope>
</reference>
<proteinExistence type="predicted"/>
<protein>
    <submittedName>
        <fullName evidence="1">Uncharacterized protein</fullName>
    </submittedName>
</protein>
<dbReference type="EMBL" id="CADEAL010000646">
    <property type="protein sequence ID" value="CAB1423315.1"/>
    <property type="molecule type" value="Genomic_DNA"/>
</dbReference>
<comment type="caution">
    <text evidence="1">The sequence shown here is derived from an EMBL/GenBank/DDBJ whole genome shotgun (WGS) entry which is preliminary data.</text>
</comment>
<dbReference type="AlphaFoldDB" id="A0A9N7Y9I9"/>
<sequence>MSPQPWQAVAIELECAGFTGLTHIQEKTREVSGTSCNSPPRPPRPPLCLPGERCPGVSRDRSLPCRFELHILPLFKFTSSHRLYIQQPAPSASSSSYELLVSCSLCQDPAELTTAIK</sequence>
<dbReference type="Proteomes" id="UP001153269">
    <property type="component" value="Unassembled WGS sequence"/>
</dbReference>
<evidence type="ECO:0000313" key="1">
    <source>
        <dbReference type="EMBL" id="CAB1423315.1"/>
    </source>
</evidence>
<keyword evidence="2" id="KW-1185">Reference proteome</keyword>
<gene>
    <name evidence="1" type="ORF">PLEPLA_LOCUS11234</name>
</gene>
<accession>A0A9N7Y9I9</accession>
<name>A0A9N7Y9I9_PLEPL</name>